<organism evidence="8">
    <name type="scientific">marine sediment metagenome</name>
    <dbReference type="NCBI Taxonomy" id="412755"/>
    <lineage>
        <taxon>unclassified sequences</taxon>
        <taxon>metagenomes</taxon>
        <taxon>ecological metagenomes</taxon>
    </lineage>
</organism>
<evidence type="ECO:0000256" key="6">
    <source>
        <dbReference type="ARBA" id="ARBA00023014"/>
    </source>
</evidence>
<dbReference type="AlphaFoldDB" id="A0A0F9FQ67"/>
<proteinExistence type="inferred from homology"/>
<dbReference type="Gene3D" id="1.10.569.10">
    <property type="entry name" value="Aldehyde Ferredoxin Oxidoreductase Protein, subunit A, domain 2"/>
    <property type="match status" value="1"/>
</dbReference>
<dbReference type="Gene3D" id="3.60.9.10">
    <property type="entry name" value="Aldehyde ferredoxin oxidoreductase, N-terminal domain"/>
    <property type="match status" value="1"/>
</dbReference>
<comment type="cofactor">
    <cofactor evidence="1">
        <name>[4Fe-4S] cluster</name>
        <dbReference type="ChEBI" id="CHEBI:49883"/>
    </cofactor>
</comment>
<evidence type="ECO:0000256" key="1">
    <source>
        <dbReference type="ARBA" id="ARBA00001966"/>
    </source>
</evidence>
<feature type="domain" description="Aldehyde ferredoxin oxidoreductase N-terminal" evidence="7">
    <location>
        <begin position="5"/>
        <end position="208"/>
    </location>
</feature>
<dbReference type="InterPro" id="IPR036503">
    <property type="entry name" value="Ald_Fedxn_OxRdtase_N_sf"/>
</dbReference>
<evidence type="ECO:0000256" key="2">
    <source>
        <dbReference type="ARBA" id="ARBA00011032"/>
    </source>
</evidence>
<name>A0A0F9FQ67_9ZZZZ</name>
<dbReference type="Pfam" id="PF02730">
    <property type="entry name" value="AFOR_N"/>
    <property type="match status" value="1"/>
</dbReference>
<keyword evidence="3" id="KW-0004">4Fe-4S</keyword>
<comment type="caution">
    <text evidence="8">The sequence shown here is derived from an EMBL/GenBank/DDBJ whole genome shotgun (WGS) entry which is preliminary data.</text>
</comment>
<dbReference type="InterPro" id="IPR013983">
    <property type="entry name" value="Ald_Fedxn_OxRdtase_N"/>
</dbReference>
<dbReference type="SUPFAM" id="SSF48310">
    <property type="entry name" value="Aldehyde ferredoxin oxidoreductase, C-terminal domains"/>
    <property type="match status" value="1"/>
</dbReference>
<dbReference type="InterPro" id="IPR001203">
    <property type="entry name" value="OxRdtase_Ald_Fedxn_C"/>
</dbReference>
<dbReference type="EMBL" id="LAZR01022814">
    <property type="protein sequence ID" value="KKL80556.1"/>
    <property type="molecule type" value="Genomic_DNA"/>
</dbReference>
<dbReference type="GO" id="GO:0046872">
    <property type="term" value="F:metal ion binding"/>
    <property type="evidence" value="ECO:0007669"/>
    <property type="project" value="UniProtKB-KW"/>
</dbReference>
<gene>
    <name evidence="8" type="ORF">LCGC14_2003600</name>
</gene>
<dbReference type="PANTHER" id="PTHR30038">
    <property type="entry name" value="ALDEHYDE FERREDOXIN OXIDOREDUCTASE"/>
    <property type="match status" value="1"/>
</dbReference>
<dbReference type="SUPFAM" id="SSF56228">
    <property type="entry name" value="Aldehyde ferredoxin oxidoreductase, N-terminal domain"/>
    <property type="match status" value="1"/>
</dbReference>
<keyword evidence="5" id="KW-0408">Iron</keyword>
<accession>A0A0F9FQ67</accession>
<dbReference type="GO" id="GO:0051539">
    <property type="term" value="F:4 iron, 4 sulfur cluster binding"/>
    <property type="evidence" value="ECO:0007669"/>
    <property type="project" value="UniProtKB-KW"/>
</dbReference>
<dbReference type="InterPro" id="IPR036021">
    <property type="entry name" value="Tungsten_al_ferr_oxy-like_C"/>
</dbReference>
<dbReference type="SMART" id="SM00790">
    <property type="entry name" value="AFOR_N"/>
    <property type="match status" value="1"/>
</dbReference>
<dbReference type="GO" id="GO:0009055">
    <property type="term" value="F:electron transfer activity"/>
    <property type="evidence" value="ECO:0007669"/>
    <property type="project" value="InterPro"/>
</dbReference>
<evidence type="ECO:0000313" key="8">
    <source>
        <dbReference type="EMBL" id="KKL80556.1"/>
    </source>
</evidence>
<evidence type="ECO:0000256" key="5">
    <source>
        <dbReference type="ARBA" id="ARBA00023004"/>
    </source>
</evidence>
<protein>
    <recommendedName>
        <fullName evidence="7">Aldehyde ferredoxin oxidoreductase N-terminal domain-containing protein</fullName>
    </recommendedName>
</protein>
<dbReference type="GO" id="GO:0016625">
    <property type="term" value="F:oxidoreductase activity, acting on the aldehyde or oxo group of donors, iron-sulfur protein as acceptor"/>
    <property type="evidence" value="ECO:0007669"/>
    <property type="project" value="InterPro"/>
</dbReference>
<evidence type="ECO:0000259" key="7">
    <source>
        <dbReference type="SMART" id="SM00790"/>
    </source>
</evidence>
<dbReference type="InterPro" id="IPR013984">
    <property type="entry name" value="Ald_Fedxn_OxRdtase_dom2"/>
</dbReference>
<dbReference type="PANTHER" id="PTHR30038:SF0">
    <property type="entry name" value="TUNGSTEN-CONTAINING ALDEHYDE FERREDOXIN OXIDOREDUCTASE"/>
    <property type="match status" value="1"/>
</dbReference>
<evidence type="ECO:0000256" key="3">
    <source>
        <dbReference type="ARBA" id="ARBA00022485"/>
    </source>
</evidence>
<feature type="non-terminal residue" evidence="8">
    <location>
        <position position="497"/>
    </location>
</feature>
<evidence type="ECO:0000256" key="4">
    <source>
        <dbReference type="ARBA" id="ARBA00022723"/>
    </source>
</evidence>
<reference evidence="8" key="1">
    <citation type="journal article" date="2015" name="Nature">
        <title>Complex archaea that bridge the gap between prokaryotes and eukaryotes.</title>
        <authorList>
            <person name="Spang A."/>
            <person name="Saw J.H."/>
            <person name="Jorgensen S.L."/>
            <person name="Zaremba-Niedzwiedzka K."/>
            <person name="Martijn J."/>
            <person name="Lind A.E."/>
            <person name="van Eijk R."/>
            <person name="Schleper C."/>
            <person name="Guy L."/>
            <person name="Ettema T.J."/>
        </authorList>
    </citation>
    <scope>NUCLEOTIDE SEQUENCE</scope>
</reference>
<dbReference type="Pfam" id="PF01314">
    <property type="entry name" value="AFOR_C"/>
    <property type="match status" value="1"/>
</dbReference>
<keyword evidence="6" id="KW-0411">Iron-sulfur</keyword>
<sequence>MALGYWNKILRIDLANRKITKEEIDEDAYRLFVGGAGIGAKILWEEVSPEVDAFDADNKLIFAGGPFQGHPVPGSAKFSIISKSPLTNTYADSAAGARWGPLFKRAGYDVLIIQGKSENPVYIYIEDAEVKIRDARDVWGMDSYQAVDEIRKEIGDARASVATIGQAGEKLVKIACIVVDKHSFAGRCGLGAVMGSKNLKAVVVKGSKKVPVSNLSQLKNYNHKYFKEINKASIESELRPHGTPVLCITAEGFGDMPIKYWTEDTWPEGAKKIGAPNYTEVLSAKPYPCLYCPIGCHRNIEIQSPEKYKLKGIGPEYETLGMLGTNLLIDDVKAISIANDLCNRLGMDTISAGACIGLAMECYEKGIITKRDTAGMELKWGDADVLIELVKQIGNRVGFASIFSEGTVEAAKKLGKNALELVVQVKGLDFPAHDARACWGLVPSYVTGTRGACHLRGVEEDAEMSGFYIPEIGVTEEHAKFFNPEGKAHLAVKMQDY</sequence>
<keyword evidence="4" id="KW-0479">Metal-binding</keyword>
<comment type="similarity">
    <text evidence="2">Belongs to the AOR/FOR family.</text>
</comment>
<dbReference type="InterPro" id="IPR051919">
    <property type="entry name" value="W-dependent_AOR"/>
</dbReference>